<sequence>MRINANLAILGEKIILVPYKEHHVNKYHNWMKDETIRELTASELLSFDEEIQMQQTWLKDDDKCTFIILSKDMYETSKNEIESMIGDVNIFINDADDVKYGEIEIMIAEKWTRGKGLGKEAVCTMLRYGIENLHLNRFIAKIGIQNNTWMAAVNVYHTSVTTDNLSRHDILQWINNALDANYIKVEDLCTGAAYCQFMEMMFPGSMQLKKVKFNAKLEHENIQNFKILQNSFRAVHIDKIVPVEKLVKGKFQDNFEFVQWFKKFFDANYTPHDYDPVAAREGQPLGPGVSKGGTHTSGTSGLPRAALPQPAIRQTQHQNPVSHGSVNPPIQRVPLTSTNQPRQVPNTMKVPQQKISPSTHRQAPAAAPVDHQLNGETARLQAELEIYHQQTEQFRQQIEGLEKERDFYYQKLRDVELICQEPDCENLPQIQKVLEVLYATEEGFASPEENGNGQDIGGAVIQGGGDEEEY</sequence>
<dbReference type="FunFam" id="1.20.5.1430:FF:000001">
    <property type="entry name" value="microtubule-associated protein RP/EB family member 1"/>
    <property type="match status" value="1"/>
</dbReference>
<feature type="compositionally biased region" description="Low complexity" evidence="13">
    <location>
        <begin position="292"/>
        <end position="301"/>
    </location>
</feature>
<dbReference type="SUPFAM" id="SSF47576">
    <property type="entry name" value="Calponin-homology domain, CH-domain"/>
    <property type="match status" value="1"/>
</dbReference>
<reference evidence="16" key="1">
    <citation type="submission" date="2021-02" db="EMBL/GenBank/DDBJ databases">
        <authorList>
            <person name="Nowell W R."/>
        </authorList>
    </citation>
    <scope>NUCLEOTIDE SEQUENCE</scope>
</reference>
<dbReference type="Gene3D" id="1.10.418.10">
    <property type="entry name" value="Calponin-like domain"/>
    <property type="match status" value="1"/>
</dbReference>
<dbReference type="PROSITE" id="PS51230">
    <property type="entry name" value="EB1_C"/>
    <property type="match status" value="1"/>
</dbReference>
<dbReference type="InterPro" id="IPR004953">
    <property type="entry name" value="EB1_C"/>
</dbReference>
<keyword evidence="12" id="KW-0175">Coiled coil</keyword>
<evidence type="ECO:0000259" key="14">
    <source>
        <dbReference type="PROSITE" id="PS50021"/>
    </source>
</evidence>
<keyword evidence="8" id="KW-0498">Mitosis</keyword>
<keyword evidence="6" id="KW-0132">Cell division</keyword>
<dbReference type="Pfam" id="PF13302">
    <property type="entry name" value="Acetyltransf_3"/>
    <property type="match status" value="1"/>
</dbReference>
<feature type="compositionally biased region" description="Polar residues" evidence="13">
    <location>
        <begin position="334"/>
        <end position="361"/>
    </location>
</feature>
<keyword evidence="7 11" id="KW-0493">Microtubule</keyword>
<dbReference type="Gene3D" id="1.20.5.1430">
    <property type="match status" value="1"/>
</dbReference>
<dbReference type="InterPro" id="IPR016181">
    <property type="entry name" value="Acyl_CoA_acyltransferase"/>
</dbReference>
<dbReference type="EMBL" id="CAJOBC010000138">
    <property type="protein sequence ID" value="CAF3543988.1"/>
    <property type="molecule type" value="Genomic_DNA"/>
</dbReference>
<organism evidence="16 18">
    <name type="scientific">Didymodactylos carnosus</name>
    <dbReference type="NCBI Taxonomy" id="1234261"/>
    <lineage>
        <taxon>Eukaryota</taxon>
        <taxon>Metazoa</taxon>
        <taxon>Spiralia</taxon>
        <taxon>Gnathifera</taxon>
        <taxon>Rotifera</taxon>
        <taxon>Eurotatoria</taxon>
        <taxon>Bdelloidea</taxon>
        <taxon>Philodinida</taxon>
        <taxon>Philodinidae</taxon>
        <taxon>Didymodactylos</taxon>
    </lineage>
</organism>
<dbReference type="InterPro" id="IPR036133">
    <property type="entry name" value="EB1_C_sf"/>
</dbReference>
<dbReference type="Proteomes" id="UP000681722">
    <property type="component" value="Unassembled WGS sequence"/>
</dbReference>
<evidence type="ECO:0000256" key="7">
    <source>
        <dbReference type="ARBA" id="ARBA00022701"/>
    </source>
</evidence>
<dbReference type="InterPro" id="IPR036872">
    <property type="entry name" value="CH_dom_sf"/>
</dbReference>
<accession>A0A813Q6R6</accession>
<evidence type="ECO:0000256" key="9">
    <source>
        <dbReference type="ARBA" id="ARBA00023212"/>
    </source>
</evidence>
<dbReference type="Gene3D" id="3.40.630.30">
    <property type="match status" value="1"/>
</dbReference>
<keyword evidence="5" id="KW-0963">Cytoplasm</keyword>
<dbReference type="EMBL" id="CAJNOQ010000138">
    <property type="protein sequence ID" value="CAF0762889.1"/>
    <property type="molecule type" value="Genomic_DNA"/>
</dbReference>
<evidence type="ECO:0000256" key="1">
    <source>
        <dbReference type="ARBA" id="ARBA00004300"/>
    </source>
</evidence>
<dbReference type="PROSITE" id="PS50021">
    <property type="entry name" value="CH"/>
    <property type="match status" value="1"/>
</dbReference>
<dbReference type="Proteomes" id="UP000663829">
    <property type="component" value="Unassembled WGS sequence"/>
</dbReference>
<proteinExistence type="inferred from homology"/>
<evidence type="ECO:0000259" key="15">
    <source>
        <dbReference type="PROSITE" id="PS51230"/>
    </source>
</evidence>
<dbReference type="InterPro" id="IPR001715">
    <property type="entry name" value="CH_dom"/>
</dbReference>
<keyword evidence="18" id="KW-1185">Reference proteome</keyword>
<keyword evidence="9" id="KW-0206">Cytoskeleton</keyword>
<evidence type="ECO:0000256" key="5">
    <source>
        <dbReference type="ARBA" id="ARBA00022490"/>
    </source>
</evidence>
<dbReference type="GO" id="GO:0016747">
    <property type="term" value="F:acyltransferase activity, transferring groups other than amino-acyl groups"/>
    <property type="evidence" value="ECO:0007669"/>
    <property type="project" value="InterPro"/>
</dbReference>
<dbReference type="FunFam" id="1.10.418.10:FF:000007">
    <property type="entry name" value="Microtubule-associated protein, RP/EB family, member 2"/>
    <property type="match status" value="1"/>
</dbReference>
<feature type="domain" description="EB1 C-terminal" evidence="15">
    <location>
        <begin position="376"/>
        <end position="446"/>
    </location>
</feature>
<evidence type="ECO:0000256" key="13">
    <source>
        <dbReference type="SAM" id="MobiDB-lite"/>
    </source>
</evidence>
<dbReference type="PANTHER" id="PTHR10623">
    <property type="entry name" value="MICROTUBULE-ASSOCIATED PROTEIN RP/EB FAMILY MEMBER"/>
    <property type="match status" value="1"/>
</dbReference>
<evidence type="ECO:0000313" key="16">
    <source>
        <dbReference type="EMBL" id="CAF0762889.1"/>
    </source>
</evidence>
<dbReference type="GO" id="GO:0051010">
    <property type="term" value="F:microtubule plus-end binding"/>
    <property type="evidence" value="ECO:0007669"/>
    <property type="project" value="UniProtKB-ARBA"/>
</dbReference>
<evidence type="ECO:0000256" key="2">
    <source>
        <dbReference type="ARBA" id="ARBA00004647"/>
    </source>
</evidence>
<evidence type="ECO:0000256" key="6">
    <source>
        <dbReference type="ARBA" id="ARBA00022618"/>
    </source>
</evidence>
<evidence type="ECO:0000256" key="3">
    <source>
        <dbReference type="ARBA" id="ARBA00010729"/>
    </source>
</evidence>
<dbReference type="OrthoDB" id="2119228at2759"/>
<gene>
    <name evidence="16" type="ORF">GPM918_LOCUS1490</name>
    <name evidence="17" type="ORF">SRO942_LOCUS1490</name>
</gene>
<feature type="compositionally biased region" description="Gly residues" evidence="13">
    <location>
        <begin position="454"/>
        <end position="464"/>
    </location>
</feature>
<feature type="region of interest" description="Disordered" evidence="13">
    <location>
        <begin position="445"/>
        <end position="470"/>
    </location>
</feature>
<dbReference type="InterPro" id="IPR000182">
    <property type="entry name" value="GNAT_dom"/>
</dbReference>
<dbReference type="GO" id="GO:0051301">
    <property type="term" value="P:cell division"/>
    <property type="evidence" value="ECO:0007669"/>
    <property type="project" value="UniProtKB-KW"/>
</dbReference>
<dbReference type="GO" id="GO:0005874">
    <property type="term" value="C:microtubule"/>
    <property type="evidence" value="ECO:0007669"/>
    <property type="project" value="UniProtKB-KW"/>
</dbReference>
<dbReference type="AlphaFoldDB" id="A0A813Q6R6"/>
<dbReference type="Pfam" id="PF03271">
    <property type="entry name" value="EB1"/>
    <property type="match status" value="1"/>
</dbReference>
<feature type="compositionally biased region" description="Polar residues" evidence="13">
    <location>
        <begin position="312"/>
        <end position="325"/>
    </location>
</feature>
<dbReference type="SUPFAM" id="SSF55729">
    <property type="entry name" value="Acyl-CoA N-acyltransferases (Nat)"/>
    <property type="match status" value="1"/>
</dbReference>
<feature type="domain" description="Calponin-homology (CH)" evidence="14">
    <location>
        <begin position="164"/>
        <end position="266"/>
    </location>
</feature>
<evidence type="ECO:0000256" key="4">
    <source>
        <dbReference type="ARBA" id="ARBA00019567"/>
    </source>
</evidence>
<comment type="similarity">
    <text evidence="3">Belongs to the MAPRE family.</text>
</comment>
<name>A0A813Q6R6_9BILA</name>
<dbReference type="InterPro" id="IPR027328">
    <property type="entry name" value="MAPRE"/>
</dbReference>
<dbReference type="Pfam" id="PF00307">
    <property type="entry name" value="CH"/>
    <property type="match status" value="1"/>
</dbReference>
<evidence type="ECO:0000256" key="8">
    <source>
        <dbReference type="ARBA" id="ARBA00022776"/>
    </source>
</evidence>
<evidence type="ECO:0000256" key="10">
    <source>
        <dbReference type="ARBA" id="ARBA00023306"/>
    </source>
</evidence>
<evidence type="ECO:0000313" key="17">
    <source>
        <dbReference type="EMBL" id="CAF3543988.1"/>
    </source>
</evidence>
<protein>
    <recommendedName>
        <fullName evidence="4">Microtubule-associated protein RP/EB family member 1</fullName>
    </recommendedName>
</protein>
<evidence type="ECO:0000313" key="18">
    <source>
        <dbReference type="Proteomes" id="UP000663829"/>
    </source>
</evidence>
<feature type="coiled-coil region" evidence="12">
    <location>
        <begin position="384"/>
        <end position="411"/>
    </location>
</feature>
<dbReference type="GO" id="GO:0005813">
    <property type="term" value="C:centrosome"/>
    <property type="evidence" value="ECO:0007669"/>
    <property type="project" value="UniProtKB-SubCell"/>
</dbReference>
<comment type="subcellular location">
    <subcellularLocation>
        <location evidence="1">Cytoplasm</location>
        <location evidence="1">Cytoskeleton</location>
        <location evidence="1">Microtubule organizing center</location>
        <location evidence="1">Centrosome</location>
    </subcellularLocation>
    <subcellularLocation>
        <location evidence="2">Cytoplasm</location>
        <location evidence="2">Cytoskeleton</location>
        <location evidence="2">Spindle pole</location>
    </subcellularLocation>
</comment>
<evidence type="ECO:0000256" key="12">
    <source>
        <dbReference type="SAM" id="Coils"/>
    </source>
</evidence>
<dbReference type="SUPFAM" id="SSF140612">
    <property type="entry name" value="EB1 dimerisation domain-like"/>
    <property type="match status" value="1"/>
</dbReference>
<comment type="caution">
    <text evidence="16">The sequence shown here is derived from an EMBL/GenBank/DDBJ whole genome shotgun (WGS) entry which is preliminary data.</text>
</comment>
<feature type="region of interest" description="Disordered" evidence="13">
    <location>
        <begin position="278"/>
        <end position="367"/>
    </location>
</feature>
<dbReference type="GO" id="GO:0000922">
    <property type="term" value="C:spindle pole"/>
    <property type="evidence" value="ECO:0007669"/>
    <property type="project" value="UniProtKB-SubCell"/>
</dbReference>
<keyword evidence="10" id="KW-0131">Cell cycle</keyword>
<evidence type="ECO:0000256" key="11">
    <source>
        <dbReference type="PROSITE-ProRule" id="PRU00576"/>
    </source>
</evidence>